<dbReference type="OrthoDB" id="9804803at2"/>
<sequence>MPTIFFYGPKLEKDKKKELIKSFTESASRATGLPEQAFVIYLREADKEDVGVGGELLSEKIR</sequence>
<accession>C0GHU0</accession>
<dbReference type="NCBIfam" id="NF041920">
    <property type="entry name" value="DmpI"/>
    <property type="match status" value="1"/>
</dbReference>
<dbReference type="STRING" id="555088.DealDRAFT_2049"/>
<dbReference type="EMBL" id="ACJM01000010">
    <property type="protein sequence ID" value="EEG77014.1"/>
    <property type="molecule type" value="Genomic_DNA"/>
</dbReference>
<evidence type="ECO:0000313" key="3">
    <source>
        <dbReference type="EMBL" id="EEG77014.1"/>
    </source>
</evidence>
<comment type="caution">
    <text evidence="3">The sequence shown here is derived from an EMBL/GenBank/DDBJ whole genome shotgun (WGS) entry which is preliminary data.</text>
</comment>
<dbReference type="InterPro" id="IPR004370">
    <property type="entry name" value="4-OT-like_dom"/>
</dbReference>
<dbReference type="SUPFAM" id="SSF55331">
    <property type="entry name" value="Tautomerase/MIF"/>
    <property type="match status" value="1"/>
</dbReference>
<protein>
    <submittedName>
        <fullName evidence="3">4-oxalocrotonate tautomerase</fullName>
    </submittedName>
</protein>
<name>C0GHU0_DETAL</name>
<dbReference type="RefSeq" id="WP_008517175.1">
    <property type="nucleotide sequence ID" value="NZ_ACJM01000010.1"/>
</dbReference>
<evidence type="ECO:0000259" key="2">
    <source>
        <dbReference type="Pfam" id="PF01361"/>
    </source>
</evidence>
<gene>
    <name evidence="3" type="ORF">DealDRAFT_2049</name>
</gene>
<feature type="domain" description="4-oxalocrotonate tautomerase-like" evidence="2">
    <location>
        <begin position="2"/>
        <end position="59"/>
    </location>
</feature>
<keyword evidence="1" id="KW-0413">Isomerase</keyword>
<proteinExistence type="predicted"/>
<dbReference type="Proteomes" id="UP000006443">
    <property type="component" value="Unassembled WGS sequence"/>
</dbReference>
<dbReference type="AlphaFoldDB" id="C0GHU0"/>
<organism evidence="3 4">
    <name type="scientific">Dethiobacter alkaliphilus AHT 1</name>
    <dbReference type="NCBI Taxonomy" id="555088"/>
    <lineage>
        <taxon>Bacteria</taxon>
        <taxon>Bacillati</taxon>
        <taxon>Bacillota</taxon>
        <taxon>Dethiobacteria</taxon>
        <taxon>Dethiobacterales</taxon>
        <taxon>Dethiobacteraceae</taxon>
        <taxon>Dethiobacter</taxon>
    </lineage>
</organism>
<reference evidence="3 4" key="1">
    <citation type="submission" date="2009-02" db="EMBL/GenBank/DDBJ databases">
        <title>Sequencing of the draft genome and assembly of Dethiobacter alkaliphilus AHT 1.</title>
        <authorList>
            <consortium name="US DOE Joint Genome Institute (JGI-PGF)"/>
            <person name="Lucas S."/>
            <person name="Copeland A."/>
            <person name="Lapidus A."/>
            <person name="Glavina del Rio T."/>
            <person name="Dalin E."/>
            <person name="Tice H."/>
            <person name="Bruce D."/>
            <person name="Goodwin L."/>
            <person name="Pitluck S."/>
            <person name="Larimer F."/>
            <person name="Land M.L."/>
            <person name="Hauser L."/>
            <person name="Muyzer G."/>
        </authorList>
    </citation>
    <scope>NUCLEOTIDE SEQUENCE [LARGE SCALE GENOMIC DNA]</scope>
    <source>
        <strain evidence="3 4">AHT 1</strain>
    </source>
</reference>
<dbReference type="eggNOG" id="COG1942">
    <property type="taxonomic scope" value="Bacteria"/>
</dbReference>
<evidence type="ECO:0000256" key="1">
    <source>
        <dbReference type="ARBA" id="ARBA00023235"/>
    </source>
</evidence>
<evidence type="ECO:0000313" key="4">
    <source>
        <dbReference type="Proteomes" id="UP000006443"/>
    </source>
</evidence>
<keyword evidence="4" id="KW-1185">Reference proteome</keyword>
<dbReference type="Pfam" id="PF01361">
    <property type="entry name" value="Tautomerase"/>
    <property type="match status" value="1"/>
</dbReference>
<dbReference type="InterPro" id="IPR014347">
    <property type="entry name" value="Tautomerase/MIF_sf"/>
</dbReference>
<dbReference type="Gene3D" id="3.30.429.10">
    <property type="entry name" value="Macrophage Migration Inhibitory Factor"/>
    <property type="match status" value="1"/>
</dbReference>
<dbReference type="GO" id="GO:0016853">
    <property type="term" value="F:isomerase activity"/>
    <property type="evidence" value="ECO:0007669"/>
    <property type="project" value="UniProtKB-KW"/>
</dbReference>